<comment type="caution">
    <text evidence="5">The sequence shown here is derived from an EMBL/GenBank/DDBJ whole genome shotgun (WGS) entry which is preliminary data.</text>
</comment>
<keyword evidence="4" id="KW-0812">Transmembrane</keyword>
<comment type="pathway">
    <text evidence="1">Mycotoxin biosynthesis.</text>
</comment>
<gene>
    <name evidence="5" type="ORF">CLIM01_08286</name>
</gene>
<comment type="similarity">
    <text evidence="3">Belongs to the ustYa family.</text>
</comment>
<dbReference type="InterPro" id="IPR021765">
    <property type="entry name" value="UstYa-like"/>
</dbReference>
<evidence type="ECO:0000256" key="3">
    <source>
        <dbReference type="ARBA" id="ARBA00035112"/>
    </source>
</evidence>
<protein>
    <recommendedName>
        <fullName evidence="7">Tat pathway signal sequence</fullName>
    </recommendedName>
</protein>
<evidence type="ECO:0000256" key="4">
    <source>
        <dbReference type="SAM" id="Phobius"/>
    </source>
</evidence>
<keyword evidence="6" id="KW-1185">Reference proteome</keyword>
<proteinExistence type="inferred from homology"/>
<dbReference type="Proteomes" id="UP001169217">
    <property type="component" value="Unassembled WGS sequence"/>
</dbReference>
<dbReference type="Pfam" id="PF11807">
    <property type="entry name" value="UstYa"/>
    <property type="match status" value="1"/>
</dbReference>
<accession>A0ABQ9PS52</accession>
<keyword evidence="4" id="KW-0472">Membrane</keyword>
<reference evidence="5" key="1">
    <citation type="submission" date="2023-04" db="EMBL/GenBank/DDBJ databases">
        <title>Colletotrichum limetticola genome sequence.</title>
        <authorList>
            <person name="Baroncelli R."/>
        </authorList>
    </citation>
    <scope>NUCLEOTIDE SEQUENCE</scope>
    <source>
        <strain evidence="5">KLA-Anderson</strain>
    </source>
</reference>
<evidence type="ECO:0008006" key="7">
    <source>
        <dbReference type="Google" id="ProtNLM"/>
    </source>
</evidence>
<dbReference type="EMBL" id="JARUPT010000257">
    <property type="protein sequence ID" value="KAK0374338.1"/>
    <property type="molecule type" value="Genomic_DNA"/>
</dbReference>
<feature type="transmembrane region" description="Helical" evidence="4">
    <location>
        <begin position="48"/>
        <end position="67"/>
    </location>
</feature>
<sequence length="246" mass="28391">MLIRNLLRQQKPERVTYESLEQEDGRKSEPSDDIEYVSVKNISYKRKLLISLILNLVLSILIITFYARLTTFGQRRRLLPSPVPQFSDEIRTFKVDPLFLSLPSEESDAAWESLPGPNGRGFIHLEPSSDFEFPDNVAGLSVFHQLHCLGALRHFMWDVIYGRVYAKEMLQHWPQNVSAPTYHEAINGLWHIAHCFDYLRQAVQCSGDTSLEFVSENTGRAVVDGLDYPHECKNWDEVWAYAARYA</sequence>
<name>A0ABQ9PS52_9PEZI</name>
<evidence type="ECO:0000256" key="1">
    <source>
        <dbReference type="ARBA" id="ARBA00004685"/>
    </source>
</evidence>
<keyword evidence="2" id="KW-0560">Oxidoreductase</keyword>
<evidence type="ECO:0000256" key="2">
    <source>
        <dbReference type="ARBA" id="ARBA00023002"/>
    </source>
</evidence>
<organism evidence="5 6">
    <name type="scientific">Colletotrichum limetticola</name>
    <dbReference type="NCBI Taxonomy" id="1209924"/>
    <lineage>
        <taxon>Eukaryota</taxon>
        <taxon>Fungi</taxon>
        <taxon>Dikarya</taxon>
        <taxon>Ascomycota</taxon>
        <taxon>Pezizomycotina</taxon>
        <taxon>Sordariomycetes</taxon>
        <taxon>Hypocreomycetidae</taxon>
        <taxon>Glomerellales</taxon>
        <taxon>Glomerellaceae</taxon>
        <taxon>Colletotrichum</taxon>
        <taxon>Colletotrichum acutatum species complex</taxon>
    </lineage>
</organism>
<dbReference type="PANTHER" id="PTHR33365:SF11">
    <property type="entry name" value="TAT PATHWAY SIGNAL SEQUENCE"/>
    <property type="match status" value="1"/>
</dbReference>
<evidence type="ECO:0000313" key="6">
    <source>
        <dbReference type="Proteomes" id="UP001169217"/>
    </source>
</evidence>
<evidence type="ECO:0000313" key="5">
    <source>
        <dbReference type="EMBL" id="KAK0374338.1"/>
    </source>
</evidence>
<dbReference type="PANTHER" id="PTHR33365">
    <property type="entry name" value="YALI0B05434P"/>
    <property type="match status" value="1"/>
</dbReference>
<keyword evidence="4" id="KW-1133">Transmembrane helix</keyword>